<keyword evidence="2" id="KW-1185">Reference proteome</keyword>
<protein>
    <submittedName>
        <fullName evidence="1">Uncharacterized protein</fullName>
    </submittedName>
</protein>
<accession>A0ABR8AII1</accession>
<reference evidence="1 2" key="1">
    <citation type="journal article" date="2020" name="ISME J.">
        <title>Comparative genomics reveals insights into cyanobacterial evolution and habitat adaptation.</title>
        <authorList>
            <person name="Chen M.Y."/>
            <person name="Teng W.K."/>
            <person name="Zhao L."/>
            <person name="Hu C.X."/>
            <person name="Zhou Y.K."/>
            <person name="Han B.P."/>
            <person name="Song L.R."/>
            <person name="Shu W.S."/>
        </authorList>
    </citation>
    <scope>NUCLEOTIDE SEQUENCE [LARGE SCALE GENOMIC DNA]</scope>
    <source>
        <strain evidence="1 2">FACHB-288</strain>
    </source>
</reference>
<organism evidence="1 2">
    <name type="scientific">Calothrix parietina FACHB-288</name>
    <dbReference type="NCBI Taxonomy" id="2692896"/>
    <lineage>
        <taxon>Bacteria</taxon>
        <taxon>Bacillati</taxon>
        <taxon>Cyanobacteriota</taxon>
        <taxon>Cyanophyceae</taxon>
        <taxon>Nostocales</taxon>
        <taxon>Calotrichaceae</taxon>
        <taxon>Calothrix</taxon>
    </lineage>
</organism>
<comment type="caution">
    <text evidence="1">The sequence shown here is derived from an EMBL/GenBank/DDBJ whole genome shotgun (WGS) entry which is preliminary data.</text>
</comment>
<evidence type="ECO:0000313" key="2">
    <source>
        <dbReference type="Proteomes" id="UP000658514"/>
    </source>
</evidence>
<dbReference type="RefSeq" id="WP_190545915.1">
    <property type="nucleotide sequence ID" value="NZ_CAWPNO010000074.1"/>
</dbReference>
<gene>
    <name evidence="1" type="ORF">H6G24_23145</name>
</gene>
<sequence>MSHFSSIKTTLIDKQALVEGLKSLLASHQIDIPVEIYESPMQLFNDYDRRNTDEGEIIIRRTYLKTRNRDALVDVGFANNPTINAYEIKVDAWDFNQNLLGSVFGNVRNFQESVQLAHNQAYINIHYPPEIWDYQQSTLDDGSLQTTLTKKVSLTVSNSNGNDWNNWQ</sequence>
<name>A0ABR8AII1_9CYAN</name>
<proteinExistence type="predicted"/>
<dbReference type="Proteomes" id="UP000658514">
    <property type="component" value="Unassembled WGS sequence"/>
</dbReference>
<evidence type="ECO:0000313" key="1">
    <source>
        <dbReference type="EMBL" id="MBD2198367.1"/>
    </source>
</evidence>
<dbReference type="EMBL" id="JACJQH010000040">
    <property type="protein sequence ID" value="MBD2198367.1"/>
    <property type="molecule type" value="Genomic_DNA"/>
</dbReference>